<evidence type="ECO:0000259" key="1">
    <source>
        <dbReference type="Pfam" id="PF14726"/>
    </source>
</evidence>
<dbReference type="PANTHER" id="PTHR31691:SF1">
    <property type="entry name" value="ROTATIN"/>
    <property type="match status" value="1"/>
</dbReference>
<feature type="domain" description="Rotatin N-terminal" evidence="1">
    <location>
        <begin position="20"/>
        <end position="119"/>
    </location>
</feature>
<reference evidence="2" key="1">
    <citation type="submission" date="2022-05" db="EMBL/GenBank/DDBJ databases">
        <authorList>
            <person name="Okamura Y."/>
        </authorList>
    </citation>
    <scope>NUCLEOTIDE SEQUENCE</scope>
</reference>
<dbReference type="SUPFAM" id="SSF48371">
    <property type="entry name" value="ARM repeat"/>
    <property type="match status" value="1"/>
</dbReference>
<evidence type="ECO:0000313" key="2">
    <source>
        <dbReference type="EMBL" id="CAH4037317.1"/>
    </source>
</evidence>
<dbReference type="GO" id="GO:0010457">
    <property type="term" value="P:centriole-centriole cohesion"/>
    <property type="evidence" value="ECO:0007669"/>
    <property type="project" value="TreeGrafter"/>
</dbReference>
<gene>
    <name evidence="2" type="ORF">PIBRA_LOCUS13016</name>
</gene>
<dbReference type="GO" id="GO:0005813">
    <property type="term" value="C:centrosome"/>
    <property type="evidence" value="ECO:0007669"/>
    <property type="project" value="InterPro"/>
</dbReference>
<dbReference type="EMBL" id="CALOZG010000085">
    <property type="protein sequence ID" value="CAH4037317.1"/>
    <property type="molecule type" value="Genomic_DNA"/>
</dbReference>
<sequence length="1403" mass="158880">MDTNEILSTYTKKLSHPLREIRERSLQLLFAKMQLGWTLNDELRSNSELLEALLAWFDIPHPSMQREALELLLKLIKTKGGNYAVKEYNIHQMLEVLYKIRPKVERNTLELFEEIVDNLKFLNTVESSDNMNIPRLNIPSTSSINSNSERGGLPNEELCYSNRNLTSEPESVLLEYNSNHNIQTNGINVLLFPWVVLSPSDYKTIVLIEDSLKIVKSTRRCCRFIRDVFLSDFSAEIFLNRPSIIKALLAISDGQLGSSPSEALHVLLSITKSLHKLLKQLLSAELICEHSKVPHDNRDSYDNVNVELEQIVGRIITPNEDKLAALRQLPAPIFALDTAHTVLCIMAKSVQIDSTNKEILTMKELSLCICLVEELTNLLLDLVDERFWVTDHSSKIQRDIAHKSCMTMRMLGELLMKYHNLYQADQERLQHRVAWFRLLSCAAELLYWARKSPLPPTSLCKALQIGLLDPGIDIFYPELNKRMSVVLQCAQSAVDQEFKSRYRELKKIFTSMDHAVEFMQKPGNSQNILLTIKNSIPVLHIYRNERFLTDIAEVLMAKKVDGSDWSVARDIALSLMAHSIPWVKGLFYKILANMVKEVFKSENEMSLNLLCDVGVLTEICCHGLTCSNEEVQESASEVMLYLLRGRLVLSEKCWWTLLASLMPVLPLLHVYAAHETQLGKAICKSLEADIVECMGVSKAEMAWGLVRLSFVKCPAVQMYAAHSLCGLLDDDKYLPPKETLRTDILINALRRVEVQDFNVDQTSSPDRKVSTTGLIQVLEVLKQDLVLDGSEYMPAGTSQTLEPSLRRSTLQQLAVMMRQQGLHDAFVRYDGVKIIDALLRMSLTVDDYLAFPECALSCVSVMNSICFAARHELSKMAELPLFLLRAILVFPSNESHVTMSAQVLGLLAWAGFVLQELDDSRQIVPALPSSVTQRVNLPFTVNTYWITSPNAEHGSVDWLLNDTEWRTAIRIRWHWVLNGGKRVRGSPHLLQSNKGLNDHDLELLRSACVDYSCTKGLLNLENATTHMQVNEALCVLESYIHVMSSSTVCPEEFGSLKWLNLKRFLISPPASARDTDLLIVLLQFIVAYMDSVPNTEATMSWVKSSFISNEATIIVLLSRDRLYPQQTSSEDIDVIQLRIYIVKVLLRCIIMEDGFSGSKMESLLKILFACLERVELKNFHMLGYLKELLCCIRYALHSNCDLSEEALLYSLKMITRVLSGCASSAGRKGQACRLDAMLALMAVLKKIKIHNIPVQRWGEYCDGFLTESVIRCVDAQRPELRAAALQVTAALVYYTQLIPQILQYISDESLCRYALDVFSKNGEANVVRASALALLTTVTSRVSPHNQIEVEWNCYTDVKTHSVVNLNNSAPTHKFINHMNNKSRQNKALIALKECSVMIYKLY</sequence>
<keyword evidence="3" id="KW-1185">Reference proteome</keyword>
<dbReference type="InterPro" id="IPR030791">
    <property type="entry name" value="Rotatin"/>
</dbReference>
<organism evidence="2 3">
    <name type="scientific">Pieris brassicae</name>
    <name type="common">White butterfly</name>
    <name type="synonym">Large white butterfly</name>
    <dbReference type="NCBI Taxonomy" id="7116"/>
    <lineage>
        <taxon>Eukaryota</taxon>
        <taxon>Metazoa</taxon>
        <taxon>Ecdysozoa</taxon>
        <taxon>Arthropoda</taxon>
        <taxon>Hexapoda</taxon>
        <taxon>Insecta</taxon>
        <taxon>Pterygota</taxon>
        <taxon>Neoptera</taxon>
        <taxon>Endopterygota</taxon>
        <taxon>Lepidoptera</taxon>
        <taxon>Glossata</taxon>
        <taxon>Ditrysia</taxon>
        <taxon>Papilionoidea</taxon>
        <taxon>Pieridae</taxon>
        <taxon>Pierinae</taxon>
        <taxon>Pieris</taxon>
    </lineage>
</organism>
<comment type="caution">
    <text evidence="2">The sequence shown here is derived from an EMBL/GenBank/DDBJ whole genome shotgun (WGS) entry which is preliminary data.</text>
</comment>
<dbReference type="GO" id="GO:0005814">
    <property type="term" value="C:centriole"/>
    <property type="evidence" value="ECO:0007669"/>
    <property type="project" value="TreeGrafter"/>
</dbReference>
<dbReference type="GO" id="GO:0032053">
    <property type="term" value="P:ciliary basal body organization"/>
    <property type="evidence" value="ECO:0007669"/>
    <property type="project" value="TreeGrafter"/>
</dbReference>
<dbReference type="PANTHER" id="PTHR31691">
    <property type="entry name" value="ROTATIN"/>
    <property type="match status" value="1"/>
</dbReference>
<protein>
    <recommendedName>
        <fullName evidence="1">Rotatin N-terminal domain-containing protein</fullName>
    </recommendedName>
</protein>
<accession>A0A9P0XG03</accession>
<dbReference type="InterPro" id="IPR029249">
    <property type="entry name" value="Rotatin_N"/>
</dbReference>
<evidence type="ECO:0000313" key="3">
    <source>
        <dbReference type="Proteomes" id="UP001152562"/>
    </source>
</evidence>
<dbReference type="GO" id="GO:0036064">
    <property type="term" value="C:ciliary basal body"/>
    <property type="evidence" value="ECO:0007669"/>
    <property type="project" value="InterPro"/>
</dbReference>
<proteinExistence type="predicted"/>
<name>A0A9P0XG03_PIEBR</name>
<dbReference type="InterPro" id="IPR016024">
    <property type="entry name" value="ARM-type_fold"/>
</dbReference>
<dbReference type="Pfam" id="PF14726">
    <property type="entry name" value="RTTN_N"/>
    <property type="match status" value="1"/>
</dbReference>
<dbReference type="GO" id="GO:0007099">
    <property type="term" value="P:centriole replication"/>
    <property type="evidence" value="ECO:0007669"/>
    <property type="project" value="TreeGrafter"/>
</dbReference>
<dbReference type="Proteomes" id="UP001152562">
    <property type="component" value="Unassembled WGS sequence"/>
</dbReference>